<evidence type="ECO:0000313" key="2">
    <source>
        <dbReference type="EMBL" id="CAG8432766.1"/>
    </source>
</evidence>
<proteinExistence type="predicted"/>
<sequence>MNVLVFNLQVFARSSSEDRKILVGKLKELGEIVVNSRRLSNELNLLKGVAFNTQKLSIIQRLIYPLENHGMMSKRTQTSTVGHSEPSDQENINQPMIA</sequence>
<dbReference type="AlphaFoldDB" id="A0A9N8YLT7"/>
<feature type="region of interest" description="Disordered" evidence="1">
    <location>
        <begin position="74"/>
        <end position="98"/>
    </location>
</feature>
<evidence type="ECO:0000256" key="1">
    <source>
        <dbReference type="SAM" id="MobiDB-lite"/>
    </source>
</evidence>
<dbReference type="Proteomes" id="UP000789706">
    <property type="component" value="Unassembled WGS sequence"/>
</dbReference>
<organism evidence="2 3">
    <name type="scientific">Diversispora eburnea</name>
    <dbReference type="NCBI Taxonomy" id="1213867"/>
    <lineage>
        <taxon>Eukaryota</taxon>
        <taxon>Fungi</taxon>
        <taxon>Fungi incertae sedis</taxon>
        <taxon>Mucoromycota</taxon>
        <taxon>Glomeromycotina</taxon>
        <taxon>Glomeromycetes</taxon>
        <taxon>Diversisporales</taxon>
        <taxon>Diversisporaceae</taxon>
        <taxon>Diversispora</taxon>
    </lineage>
</organism>
<reference evidence="2" key="1">
    <citation type="submission" date="2021-06" db="EMBL/GenBank/DDBJ databases">
        <authorList>
            <person name="Kallberg Y."/>
            <person name="Tangrot J."/>
            <person name="Rosling A."/>
        </authorList>
    </citation>
    <scope>NUCLEOTIDE SEQUENCE</scope>
    <source>
        <strain evidence="2">AZ414A</strain>
    </source>
</reference>
<dbReference type="OrthoDB" id="3352408at2759"/>
<dbReference type="EMBL" id="CAJVPK010000003">
    <property type="protein sequence ID" value="CAG8432766.1"/>
    <property type="molecule type" value="Genomic_DNA"/>
</dbReference>
<accession>A0A9N8YLT7</accession>
<evidence type="ECO:0000313" key="3">
    <source>
        <dbReference type="Proteomes" id="UP000789706"/>
    </source>
</evidence>
<name>A0A9N8YLT7_9GLOM</name>
<feature type="compositionally biased region" description="Polar residues" evidence="1">
    <location>
        <begin position="89"/>
        <end position="98"/>
    </location>
</feature>
<comment type="caution">
    <text evidence="2">The sequence shown here is derived from an EMBL/GenBank/DDBJ whole genome shotgun (WGS) entry which is preliminary data.</text>
</comment>
<gene>
    <name evidence="2" type="ORF">DEBURN_LOCUS94</name>
</gene>
<protein>
    <submittedName>
        <fullName evidence="2">499_t:CDS:1</fullName>
    </submittedName>
</protein>
<keyword evidence="3" id="KW-1185">Reference proteome</keyword>